<feature type="region of interest" description="Disordered" evidence="1">
    <location>
        <begin position="254"/>
        <end position="286"/>
    </location>
</feature>
<dbReference type="AlphaFoldDB" id="A0A7S4SWG8"/>
<proteinExistence type="predicted"/>
<dbReference type="InterPro" id="IPR007201">
    <property type="entry name" value="Mei2-like_Rrm_C"/>
</dbReference>
<dbReference type="Pfam" id="PF04059">
    <property type="entry name" value="RRM_2"/>
    <property type="match status" value="1"/>
</dbReference>
<dbReference type="CDD" id="cd12277">
    <property type="entry name" value="RRM3_MEI2_EAR1_like"/>
    <property type="match status" value="1"/>
</dbReference>
<organism evidence="3">
    <name type="scientific">Alexandrium monilatum</name>
    <dbReference type="NCBI Taxonomy" id="311494"/>
    <lineage>
        <taxon>Eukaryota</taxon>
        <taxon>Sar</taxon>
        <taxon>Alveolata</taxon>
        <taxon>Dinophyceae</taxon>
        <taxon>Gonyaulacales</taxon>
        <taxon>Pyrocystaceae</taxon>
        <taxon>Alexandrium</taxon>
    </lineage>
</organism>
<protein>
    <recommendedName>
        <fullName evidence="2">Mei2-like C-terminal RNA recognition motif domain-containing protein</fullName>
    </recommendedName>
</protein>
<name>A0A7S4SWG8_9DINO</name>
<feature type="domain" description="Mei2-like C-terminal RNA recognition motif" evidence="2">
    <location>
        <begin position="56"/>
        <end position="150"/>
    </location>
</feature>
<dbReference type="InterPro" id="IPR035979">
    <property type="entry name" value="RBD_domain_sf"/>
</dbReference>
<dbReference type="SUPFAM" id="SSF54928">
    <property type="entry name" value="RNA-binding domain, RBD"/>
    <property type="match status" value="1"/>
</dbReference>
<dbReference type="GO" id="GO:0003676">
    <property type="term" value="F:nucleic acid binding"/>
    <property type="evidence" value="ECO:0007669"/>
    <property type="project" value="InterPro"/>
</dbReference>
<feature type="region of interest" description="Disordered" evidence="1">
    <location>
        <begin position="1"/>
        <end position="47"/>
    </location>
</feature>
<reference evidence="3" key="1">
    <citation type="submission" date="2021-01" db="EMBL/GenBank/DDBJ databases">
        <authorList>
            <person name="Corre E."/>
            <person name="Pelletier E."/>
            <person name="Niang G."/>
            <person name="Scheremetjew M."/>
            <person name="Finn R."/>
            <person name="Kale V."/>
            <person name="Holt S."/>
            <person name="Cochrane G."/>
            <person name="Meng A."/>
            <person name="Brown T."/>
            <person name="Cohen L."/>
        </authorList>
    </citation>
    <scope>NUCLEOTIDE SEQUENCE</scope>
    <source>
        <strain evidence="3">CCMP3105</strain>
    </source>
</reference>
<accession>A0A7S4SWG8</accession>
<evidence type="ECO:0000256" key="1">
    <source>
        <dbReference type="SAM" id="MobiDB-lite"/>
    </source>
</evidence>
<gene>
    <name evidence="3" type="ORF">AMON00008_LOCUS57703</name>
</gene>
<evidence type="ECO:0000259" key="2">
    <source>
        <dbReference type="Pfam" id="PF04059"/>
    </source>
</evidence>
<evidence type="ECO:0000313" key="3">
    <source>
        <dbReference type="EMBL" id="CAE4657756.1"/>
    </source>
</evidence>
<dbReference type="EMBL" id="HBNR01080753">
    <property type="protein sequence ID" value="CAE4657756.1"/>
    <property type="molecule type" value="Transcribed_RNA"/>
</dbReference>
<sequence length="395" mass="43198">MLAPGRQQGSRQVSEEEPAGTSKRGFQPYHSRSVPKSENLEAQATRCAGSGTPVRTMMLRNIPNKYVQTSLLEEIDSLGFLGTYDFFYLPMDVHNRSNVGYAFINFVLPADAERFRKVFSDHRFQRFQSRKVSSVCSAHVQGLDENLRHFENRAVTHARNDQYRPIVLSGNQRVDFEEAVAGAKLRAANTKKTAPSPPLRATMEPSDVPFAPWSGCAKADLPQPSLLPATGIVGGARQGLEEAIRSLLSTVQVGSPGGAVPPPPGLGAKSAPQANSADANASDKTENDIEQLLSLRNLLVERLVEKENQAQRPAGQGRAGFMHVPGPGPEVEAKCVAQAWEEPSYVSPSKLSAFHSVADVSLAHEEWCRPTPRTNVFHPKSSLHQFTPAEPWARF</sequence>